<evidence type="ECO:0000256" key="2">
    <source>
        <dbReference type="ARBA" id="ARBA00022748"/>
    </source>
</evidence>
<evidence type="ECO:0000313" key="10">
    <source>
        <dbReference type="Proteomes" id="UP001589700"/>
    </source>
</evidence>
<evidence type="ECO:0000256" key="1">
    <source>
        <dbReference type="ARBA" id="ARBA00004196"/>
    </source>
</evidence>
<dbReference type="InterPro" id="IPR050553">
    <property type="entry name" value="Thioredoxin_ResA/DsbE_sf"/>
</dbReference>
<dbReference type="RefSeq" id="WP_182631416.1">
    <property type="nucleotide sequence ID" value="NZ_JAALDM010000051.1"/>
</dbReference>
<dbReference type="InterPro" id="IPR036249">
    <property type="entry name" value="Thioredoxin-like_sf"/>
</dbReference>
<comment type="subcellular location">
    <subcellularLocation>
        <location evidence="1">Cell envelope</location>
    </subcellularLocation>
</comment>
<keyword evidence="5" id="KW-0676">Redox-active center</keyword>
<dbReference type="InterPro" id="IPR013766">
    <property type="entry name" value="Thioredoxin_domain"/>
</dbReference>
<dbReference type="SUPFAM" id="SSF52833">
    <property type="entry name" value="Thioredoxin-like"/>
    <property type="match status" value="1"/>
</dbReference>
<dbReference type="Proteomes" id="UP001589700">
    <property type="component" value="Unassembled WGS sequence"/>
</dbReference>
<comment type="caution">
    <text evidence="9">The sequence shown here is derived from an EMBL/GenBank/DDBJ whole genome shotgun (WGS) entry which is preliminary data.</text>
</comment>
<dbReference type="Gene3D" id="3.40.30.10">
    <property type="entry name" value="Glutaredoxin"/>
    <property type="match status" value="1"/>
</dbReference>
<keyword evidence="7" id="KW-0812">Transmembrane</keyword>
<name>A0ABV5JT65_9ACTN</name>
<evidence type="ECO:0000259" key="8">
    <source>
        <dbReference type="PROSITE" id="PS51352"/>
    </source>
</evidence>
<dbReference type="Pfam" id="PF08534">
    <property type="entry name" value="Redoxin"/>
    <property type="match status" value="1"/>
</dbReference>
<evidence type="ECO:0000256" key="6">
    <source>
        <dbReference type="SAM" id="MobiDB-lite"/>
    </source>
</evidence>
<dbReference type="InterPro" id="IPR013740">
    <property type="entry name" value="Redoxin"/>
</dbReference>
<feature type="transmembrane region" description="Helical" evidence="7">
    <location>
        <begin position="7"/>
        <end position="26"/>
    </location>
</feature>
<keyword evidence="4" id="KW-1015">Disulfide bond</keyword>
<sequence length="229" mass="23878">MTASVRWTIVAFVVLVGVVVALFSTMDGSGGEQSTQAGDGGEVLSPQAAPPVGGPPEDEPVTVVDEQTRATMDLPDCRDSGAAATTDGPVAGLMVRCMDDGSTTTLGKVQAGKPMVVNMWAYWCEPCRRELPAIQDAAAALGDEVRFVVSHTDPSETKGFDTLGALGIDQMISVSDQEEELPGILGAPPVLPLTVFVGADGTVEHVLIQPMYSEQDVLDAVSEYLGVTV</sequence>
<keyword evidence="10" id="KW-1185">Reference proteome</keyword>
<evidence type="ECO:0000256" key="5">
    <source>
        <dbReference type="ARBA" id="ARBA00023284"/>
    </source>
</evidence>
<gene>
    <name evidence="9" type="ORF">ACFFVD_14040</name>
</gene>
<protein>
    <submittedName>
        <fullName evidence="9">TlpA family protein disulfide reductase</fullName>
    </submittedName>
</protein>
<evidence type="ECO:0000256" key="3">
    <source>
        <dbReference type="ARBA" id="ARBA00022968"/>
    </source>
</evidence>
<evidence type="ECO:0000313" key="9">
    <source>
        <dbReference type="EMBL" id="MFB9260922.1"/>
    </source>
</evidence>
<dbReference type="PROSITE" id="PS51352">
    <property type="entry name" value="THIOREDOXIN_2"/>
    <property type="match status" value="1"/>
</dbReference>
<organism evidence="9 10">
    <name type="scientific">Dietzia aerolata</name>
    <dbReference type="NCBI Taxonomy" id="595984"/>
    <lineage>
        <taxon>Bacteria</taxon>
        <taxon>Bacillati</taxon>
        <taxon>Actinomycetota</taxon>
        <taxon>Actinomycetes</taxon>
        <taxon>Mycobacteriales</taxon>
        <taxon>Dietziaceae</taxon>
        <taxon>Dietzia</taxon>
    </lineage>
</organism>
<dbReference type="InterPro" id="IPR017937">
    <property type="entry name" value="Thioredoxin_CS"/>
</dbReference>
<dbReference type="CDD" id="cd02966">
    <property type="entry name" value="TlpA_like_family"/>
    <property type="match status" value="1"/>
</dbReference>
<accession>A0ABV5JT65</accession>
<reference evidence="9 10" key="1">
    <citation type="submission" date="2024-09" db="EMBL/GenBank/DDBJ databases">
        <authorList>
            <person name="Sun Q."/>
            <person name="Mori K."/>
        </authorList>
    </citation>
    <scope>NUCLEOTIDE SEQUENCE [LARGE SCALE GENOMIC DNA]</scope>
    <source>
        <strain evidence="9 10">CCM 7659</strain>
    </source>
</reference>
<keyword evidence="2" id="KW-0201">Cytochrome c-type biogenesis</keyword>
<dbReference type="PANTHER" id="PTHR42852">
    <property type="entry name" value="THIOL:DISULFIDE INTERCHANGE PROTEIN DSBE"/>
    <property type="match status" value="1"/>
</dbReference>
<feature type="region of interest" description="Disordered" evidence="6">
    <location>
        <begin position="29"/>
        <end position="61"/>
    </location>
</feature>
<dbReference type="EMBL" id="JBHMDY010000008">
    <property type="protein sequence ID" value="MFB9260922.1"/>
    <property type="molecule type" value="Genomic_DNA"/>
</dbReference>
<proteinExistence type="predicted"/>
<evidence type="ECO:0000256" key="4">
    <source>
        <dbReference type="ARBA" id="ARBA00023157"/>
    </source>
</evidence>
<keyword evidence="7" id="KW-1133">Transmembrane helix</keyword>
<evidence type="ECO:0000256" key="7">
    <source>
        <dbReference type="SAM" id="Phobius"/>
    </source>
</evidence>
<feature type="domain" description="Thioredoxin" evidence="8">
    <location>
        <begin position="43"/>
        <end position="226"/>
    </location>
</feature>
<dbReference type="PROSITE" id="PS00194">
    <property type="entry name" value="THIOREDOXIN_1"/>
    <property type="match status" value="1"/>
</dbReference>
<keyword evidence="7" id="KW-0472">Membrane</keyword>
<keyword evidence="3" id="KW-0735">Signal-anchor</keyword>
<dbReference type="PANTHER" id="PTHR42852:SF6">
    <property type="entry name" value="THIOL:DISULFIDE INTERCHANGE PROTEIN DSBE"/>
    <property type="match status" value="1"/>
</dbReference>